<sequence length="406" mass="45025">MAGAGKIPEEAVTVVMVAFPAQGHLNMLLHLARLIASYNIPVHYVCTPPHIRQAKLRVHGWNPDSISNIHFHGFPVPHYEAPPPDPNSAQKVPVHQIPAILSSVHLRDPVFQLMKTLSSSSTKRLVVIHDALMTYVIGDIGLVPNAESYAFSVSSALCSYSALWELAGKPEGVPEFQLLQVLPRLNYPQELQEFVRLLLGTKITSSGTLINSCTAIDGPFLDHRTKFKSFGSDKVWAVGPLHPLHHVMVNDEEDQGQQRHYCLDWLDKQAPHSVIFVTFGSSTTLSDEEIKEMAIGLEKSKQKFLWVLRDADKGDISNHEGGDDQVKEVLRVGLPVLPEFLSSDPHAEKIQVTSKDIENTVRKLMDSAEGHQMRQRAQEVSIAVKASTMDNGTPFGVDSFVAHIRR</sequence>
<keyword evidence="2" id="KW-0808">Transferase</keyword>
<proteinExistence type="inferred from homology"/>
<accession>A0AAV1EGP0</accession>
<dbReference type="Proteomes" id="UP001161247">
    <property type="component" value="Chromosome 9"/>
</dbReference>
<evidence type="ECO:0000256" key="1">
    <source>
        <dbReference type="ARBA" id="ARBA00009995"/>
    </source>
</evidence>
<dbReference type="Pfam" id="PF26168">
    <property type="entry name" value="Glyco_transf_N"/>
    <property type="match status" value="1"/>
</dbReference>
<gene>
    <name evidence="4" type="ORF">OLC1_LOCUS24638</name>
</gene>
<dbReference type="CDD" id="cd03784">
    <property type="entry name" value="GT1_Gtf-like"/>
    <property type="match status" value="1"/>
</dbReference>
<dbReference type="AlphaFoldDB" id="A0AAV1EGP0"/>
<dbReference type="PANTHER" id="PTHR48044:SF23">
    <property type="entry name" value="ANTHOCYANIDIN 3-O-GLUCOSYLTRANSFERASE-LIKE"/>
    <property type="match status" value="1"/>
</dbReference>
<organism evidence="4 5">
    <name type="scientific">Oldenlandia corymbosa var. corymbosa</name>
    <dbReference type="NCBI Taxonomy" id="529605"/>
    <lineage>
        <taxon>Eukaryota</taxon>
        <taxon>Viridiplantae</taxon>
        <taxon>Streptophyta</taxon>
        <taxon>Embryophyta</taxon>
        <taxon>Tracheophyta</taxon>
        <taxon>Spermatophyta</taxon>
        <taxon>Magnoliopsida</taxon>
        <taxon>eudicotyledons</taxon>
        <taxon>Gunneridae</taxon>
        <taxon>Pentapetalae</taxon>
        <taxon>asterids</taxon>
        <taxon>lamiids</taxon>
        <taxon>Gentianales</taxon>
        <taxon>Rubiaceae</taxon>
        <taxon>Rubioideae</taxon>
        <taxon>Spermacoceae</taxon>
        <taxon>Hedyotis-Oldenlandia complex</taxon>
        <taxon>Oldenlandia</taxon>
    </lineage>
</organism>
<feature type="domain" description="Glycosyltransferase N-terminal" evidence="3">
    <location>
        <begin position="10"/>
        <end position="243"/>
    </location>
</feature>
<dbReference type="SUPFAM" id="SSF53756">
    <property type="entry name" value="UDP-Glycosyltransferase/glycogen phosphorylase"/>
    <property type="match status" value="1"/>
</dbReference>
<keyword evidence="5" id="KW-1185">Reference proteome</keyword>
<evidence type="ECO:0000256" key="2">
    <source>
        <dbReference type="ARBA" id="ARBA00022679"/>
    </source>
</evidence>
<evidence type="ECO:0000313" key="4">
    <source>
        <dbReference type="EMBL" id="CAI9118863.1"/>
    </source>
</evidence>
<dbReference type="InterPro" id="IPR058980">
    <property type="entry name" value="Glyco_transf_N"/>
</dbReference>
<reference evidence="4" key="1">
    <citation type="submission" date="2023-03" db="EMBL/GenBank/DDBJ databases">
        <authorList>
            <person name="Julca I."/>
        </authorList>
    </citation>
    <scope>NUCLEOTIDE SEQUENCE</scope>
</reference>
<dbReference type="GO" id="GO:1901135">
    <property type="term" value="P:carbohydrate derivative metabolic process"/>
    <property type="evidence" value="ECO:0007669"/>
    <property type="project" value="UniProtKB-ARBA"/>
</dbReference>
<protein>
    <submittedName>
        <fullName evidence="4">OLC1v1020490C1</fullName>
    </submittedName>
</protein>
<name>A0AAV1EGP0_OLDCO</name>
<evidence type="ECO:0000313" key="5">
    <source>
        <dbReference type="Proteomes" id="UP001161247"/>
    </source>
</evidence>
<evidence type="ECO:0000259" key="3">
    <source>
        <dbReference type="Pfam" id="PF26168"/>
    </source>
</evidence>
<dbReference type="GO" id="GO:0008194">
    <property type="term" value="F:UDP-glycosyltransferase activity"/>
    <property type="evidence" value="ECO:0007669"/>
    <property type="project" value="InterPro"/>
</dbReference>
<comment type="similarity">
    <text evidence="1">Belongs to the UDP-glycosyltransferase family.</text>
</comment>
<dbReference type="InterPro" id="IPR002213">
    <property type="entry name" value="UDP_glucos_trans"/>
</dbReference>
<dbReference type="Gene3D" id="3.40.50.2000">
    <property type="entry name" value="Glycogen Phosphorylase B"/>
    <property type="match status" value="3"/>
</dbReference>
<dbReference type="EMBL" id="OX459126">
    <property type="protein sequence ID" value="CAI9118863.1"/>
    <property type="molecule type" value="Genomic_DNA"/>
</dbReference>
<dbReference type="PANTHER" id="PTHR48044">
    <property type="entry name" value="GLYCOSYLTRANSFERASE"/>
    <property type="match status" value="1"/>
</dbReference>